<dbReference type="EMBL" id="MKKU01000364">
    <property type="protein sequence ID" value="RNF14435.1"/>
    <property type="molecule type" value="Genomic_DNA"/>
</dbReference>
<dbReference type="GeneID" id="40319451"/>
<protein>
    <submittedName>
        <fullName evidence="5">N-acetyltransferase</fullName>
        <ecNumber evidence="5">2.3.1.-</ecNumber>
    </submittedName>
</protein>
<keyword evidence="6" id="KW-1185">Reference proteome</keyword>
<name>A0A3R7MFV4_9TRYP</name>
<keyword evidence="2 5" id="KW-0012">Acyltransferase</keyword>
<dbReference type="PROSITE" id="PS51186">
    <property type="entry name" value="GNAT"/>
    <property type="match status" value="1"/>
</dbReference>
<dbReference type="GO" id="GO:0016747">
    <property type="term" value="F:acyltransferase activity, transferring groups other than amino-acyl groups"/>
    <property type="evidence" value="ECO:0007669"/>
    <property type="project" value="InterPro"/>
</dbReference>
<keyword evidence="1 5" id="KW-0808">Transferase</keyword>
<dbReference type="Proteomes" id="UP000284403">
    <property type="component" value="Unassembled WGS sequence"/>
</dbReference>
<dbReference type="EC" id="2.3.1.-" evidence="5"/>
<dbReference type="PANTHER" id="PTHR42919">
    <property type="entry name" value="N-ALPHA-ACETYLTRANSFERASE"/>
    <property type="match status" value="1"/>
</dbReference>
<evidence type="ECO:0000256" key="1">
    <source>
        <dbReference type="ARBA" id="ARBA00022679"/>
    </source>
</evidence>
<dbReference type="Gene3D" id="3.40.630.30">
    <property type="match status" value="2"/>
</dbReference>
<dbReference type="SUPFAM" id="SSF55729">
    <property type="entry name" value="Acyl-CoA N-acyltransferases (Nat)"/>
    <property type="match status" value="2"/>
</dbReference>
<proteinExistence type="predicted"/>
<evidence type="ECO:0000256" key="2">
    <source>
        <dbReference type="ARBA" id="ARBA00023315"/>
    </source>
</evidence>
<dbReference type="AlphaFoldDB" id="A0A3R7MFV4"/>
<sequence length="383" mass="42464">MCSCVSVPPRLYRLATGEEITIQPAIERGVHSRERSEVRKRLLASDAHLVPGVLEVASDPAASVIFIAVKEDARAEHGFLGFVVVNVSFLAQQRVVVIAWISVLSRFRGIHVGRSLLQHVEVFCRVNGVDLMEVMCTDGYTKLFRRHGFHSSASPVAFKKKGLQKRVVVHHLPPVPFCLSSGAVSVRYARQESRKQWVFLVLEACGYSLGGGELLRCICEAEFRIEAVAATTDRVVAIVAMDKQGWIPIITCVAEYRGRGLGSFLLFLAVEWMRRQGGRSVSLAPLNRRVVHFYKRWSFRPMTSTAGRKRRRSAHDCMLLERTIDTDAHYLPDGHSLEDFLPASTLSTSAAAAQLQQPETEAAQLQQPETDAAAASQYPNLAA</sequence>
<dbReference type="InterPro" id="IPR016181">
    <property type="entry name" value="Acyl_CoA_acyltransferase"/>
</dbReference>
<reference evidence="5 6" key="1">
    <citation type="journal article" date="2018" name="BMC Genomics">
        <title>Genomic comparison of Trypanosoma conorhini and Trypanosoma rangeli to Trypanosoma cruzi strains of high and low virulence.</title>
        <authorList>
            <person name="Bradwell K.R."/>
            <person name="Koparde V.N."/>
            <person name="Matveyev A.V."/>
            <person name="Serrano M.G."/>
            <person name="Alves J.M."/>
            <person name="Parikh H."/>
            <person name="Huang B."/>
            <person name="Lee V."/>
            <person name="Espinosa-Alvarez O."/>
            <person name="Ortiz P.A."/>
            <person name="Costa-Martins A.G."/>
            <person name="Teixeira M.M."/>
            <person name="Buck G.A."/>
        </authorList>
    </citation>
    <scope>NUCLEOTIDE SEQUENCE [LARGE SCALE GENOMIC DNA]</scope>
    <source>
        <strain evidence="5 6">025E</strain>
    </source>
</reference>
<dbReference type="RefSeq" id="XP_029227145.1">
    <property type="nucleotide sequence ID" value="XM_029372730.1"/>
</dbReference>
<dbReference type="Pfam" id="PF00583">
    <property type="entry name" value="Acetyltransf_1"/>
    <property type="match status" value="2"/>
</dbReference>
<evidence type="ECO:0000256" key="3">
    <source>
        <dbReference type="SAM" id="MobiDB-lite"/>
    </source>
</evidence>
<feature type="domain" description="N-acetyltransferase" evidence="4">
    <location>
        <begin position="184"/>
        <end position="325"/>
    </location>
</feature>
<evidence type="ECO:0000313" key="6">
    <source>
        <dbReference type="Proteomes" id="UP000284403"/>
    </source>
</evidence>
<comment type="caution">
    <text evidence="5">The sequence shown here is derived from an EMBL/GenBank/DDBJ whole genome shotgun (WGS) entry which is preliminary data.</text>
</comment>
<organism evidence="5 6">
    <name type="scientific">Trypanosoma conorhini</name>
    <dbReference type="NCBI Taxonomy" id="83891"/>
    <lineage>
        <taxon>Eukaryota</taxon>
        <taxon>Discoba</taxon>
        <taxon>Euglenozoa</taxon>
        <taxon>Kinetoplastea</taxon>
        <taxon>Metakinetoplastina</taxon>
        <taxon>Trypanosomatida</taxon>
        <taxon>Trypanosomatidae</taxon>
        <taxon>Trypanosoma</taxon>
    </lineage>
</organism>
<evidence type="ECO:0000259" key="4">
    <source>
        <dbReference type="PROSITE" id="PS51186"/>
    </source>
</evidence>
<dbReference type="OrthoDB" id="249099at2759"/>
<accession>A0A3R7MFV4</accession>
<evidence type="ECO:0000313" key="5">
    <source>
        <dbReference type="EMBL" id="RNF14435.1"/>
    </source>
</evidence>
<dbReference type="InterPro" id="IPR000182">
    <property type="entry name" value="GNAT_dom"/>
</dbReference>
<dbReference type="PANTHER" id="PTHR42919:SF8">
    <property type="entry name" value="N-ALPHA-ACETYLTRANSFERASE 50"/>
    <property type="match status" value="1"/>
</dbReference>
<gene>
    <name evidence="5" type="ORF">Tco025E_05840</name>
</gene>
<feature type="region of interest" description="Disordered" evidence="3">
    <location>
        <begin position="351"/>
        <end position="383"/>
    </location>
</feature>
<dbReference type="InterPro" id="IPR051556">
    <property type="entry name" value="N-term/lysine_N-AcTrnsfr"/>
</dbReference>
<dbReference type="CDD" id="cd04301">
    <property type="entry name" value="NAT_SF"/>
    <property type="match status" value="1"/>
</dbReference>